<dbReference type="AlphaFoldDB" id="K0S882"/>
<accession>K0S882</accession>
<keyword evidence="3" id="KW-1185">Reference proteome</keyword>
<organism evidence="2 3">
    <name type="scientific">Thalassiosira oceanica</name>
    <name type="common">Marine diatom</name>
    <dbReference type="NCBI Taxonomy" id="159749"/>
    <lineage>
        <taxon>Eukaryota</taxon>
        <taxon>Sar</taxon>
        <taxon>Stramenopiles</taxon>
        <taxon>Ochrophyta</taxon>
        <taxon>Bacillariophyta</taxon>
        <taxon>Coscinodiscophyceae</taxon>
        <taxon>Thalassiosirophycidae</taxon>
        <taxon>Thalassiosirales</taxon>
        <taxon>Thalassiosiraceae</taxon>
        <taxon>Thalassiosira</taxon>
    </lineage>
</organism>
<evidence type="ECO:0000313" key="2">
    <source>
        <dbReference type="EMBL" id="EJK62328.1"/>
    </source>
</evidence>
<dbReference type="EMBL" id="AGNL01046260">
    <property type="protein sequence ID" value="EJK48108.1"/>
    <property type="molecule type" value="Genomic_DNA"/>
</dbReference>
<name>K0S882_THAOC</name>
<dbReference type="Proteomes" id="UP000266841">
    <property type="component" value="Unassembled WGS sequence"/>
</dbReference>
<protein>
    <submittedName>
        <fullName evidence="2">Uncharacterized protein</fullName>
    </submittedName>
</protein>
<proteinExistence type="predicted"/>
<evidence type="ECO:0000313" key="1">
    <source>
        <dbReference type="EMBL" id="EJK48108.1"/>
    </source>
</evidence>
<evidence type="ECO:0000313" key="3">
    <source>
        <dbReference type="Proteomes" id="UP000266841"/>
    </source>
</evidence>
<comment type="caution">
    <text evidence="2">The sequence shown here is derived from an EMBL/GenBank/DDBJ whole genome shotgun (WGS) entry which is preliminary data.</text>
</comment>
<gene>
    <name evidence="2" type="ORF">THAOC_17065</name>
    <name evidence="1" type="ORF">THAOC_33122</name>
</gene>
<sequence>MNPWSQDLRVAFLSLLLAVLLTAISYAGIDFATLTPVNNLGTVSLLSNRNATGGAATVKSAYRDGPPRPLIHVFNPYVNEHSSPNFEPLGMTQWIMMASMHDAKRYYNAKAEAGTLDLSGRPTFDVVMTVCPVFHHDIEKLSDILAHYCDHVRVLRRSTASEYPNIHRAIPFLKDIIEAARSVVEIGNGYNYYNMEYYVMYTNADISADEDLFVFAERELRGGVQFLNILRRTIAPENVPLLASLNELDLGGMAIKHQAVMRALSQSRSALRGSLSTQHPGHDCLTIRSDVLRRIDFGDIFIAMPPWSGVMNNWVVNVMSDRRKIVKPTMFGTFHIGDERSWVPKNIDPYLLGAAINRYNVTELKNILYCPPASRIMPYDDCTIQQYINCGKLVKPKSKTNLAASYVMPGYEDLFHQKKGNRFSGNQKDKYIQWFQKYGDINLGE</sequence>
<dbReference type="EMBL" id="AGNL01018966">
    <property type="protein sequence ID" value="EJK62328.1"/>
    <property type="molecule type" value="Genomic_DNA"/>
</dbReference>
<reference evidence="2 3" key="1">
    <citation type="journal article" date="2012" name="Genome Biol.">
        <title>Genome and low-iron response of an oceanic diatom adapted to chronic iron limitation.</title>
        <authorList>
            <person name="Lommer M."/>
            <person name="Specht M."/>
            <person name="Roy A.S."/>
            <person name="Kraemer L."/>
            <person name="Andreson R."/>
            <person name="Gutowska M.A."/>
            <person name="Wolf J."/>
            <person name="Bergner S.V."/>
            <person name="Schilhabel M.B."/>
            <person name="Klostermeier U.C."/>
            <person name="Beiko R.G."/>
            <person name="Rosenstiel P."/>
            <person name="Hippler M."/>
            <person name="Laroche J."/>
        </authorList>
    </citation>
    <scope>NUCLEOTIDE SEQUENCE [LARGE SCALE GENOMIC DNA]</scope>
    <source>
        <strain evidence="2 3">CCMP1005</strain>
    </source>
</reference>